<dbReference type="Proteomes" id="UP000006038">
    <property type="component" value="Chromosome 10"/>
</dbReference>
<keyword evidence="2" id="KW-1185">Reference proteome</keyword>
<evidence type="ECO:0000313" key="2">
    <source>
        <dbReference type="Proteomes" id="UP000006038"/>
    </source>
</evidence>
<sequence length="171" mass="19025">MASAASGFTKAQEGTARLGVKEGTWLYSLLRNFPPSEVEYCSDGGDFEVDASHEIQGEVHAVVWQLEEQDITFRRIQKKIIVVVRALSCHGDNVVPRHSGGSAAGGRGRSSAQDGRLEVRLPYRFIPDAWREKIDGQGNEEGATVDNMDPSCPFLVLDKYDWDKIDEWVDL</sequence>
<protein>
    <submittedName>
        <fullName evidence="1">Uncharacterized protein</fullName>
    </submittedName>
</protein>
<dbReference type="Gramene" id="OB10G10180.1">
    <property type="protein sequence ID" value="OB10G10180.1"/>
    <property type="gene ID" value="OB10G10180"/>
</dbReference>
<proteinExistence type="predicted"/>
<reference evidence="1" key="2">
    <citation type="submission" date="2013-04" db="UniProtKB">
        <authorList>
            <consortium name="EnsemblPlants"/>
        </authorList>
    </citation>
    <scope>IDENTIFICATION</scope>
</reference>
<organism evidence="1">
    <name type="scientific">Oryza brachyantha</name>
    <name type="common">malo sina</name>
    <dbReference type="NCBI Taxonomy" id="4533"/>
    <lineage>
        <taxon>Eukaryota</taxon>
        <taxon>Viridiplantae</taxon>
        <taxon>Streptophyta</taxon>
        <taxon>Embryophyta</taxon>
        <taxon>Tracheophyta</taxon>
        <taxon>Spermatophyta</taxon>
        <taxon>Magnoliopsida</taxon>
        <taxon>Liliopsida</taxon>
        <taxon>Poales</taxon>
        <taxon>Poaceae</taxon>
        <taxon>BOP clade</taxon>
        <taxon>Oryzoideae</taxon>
        <taxon>Oryzeae</taxon>
        <taxon>Oryzinae</taxon>
        <taxon>Oryza</taxon>
    </lineage>
</organism>
<reference evidence="1" key="1">
    <citation type="journal article" date="2013" name="Nat. Commun.">
        <title>Whole-genome sequencing of Oryza brachyantha reveals mechanisms underlying Oryza genome evolution.</title>
        <authorList>
            <person name="Chen J."/>
            <person name="Huang Q."/>
            <person name="Gao D."/>
            <person name="Wang J."/>
            <person name="Lang Y."/>
            <person name="Liu T."/>
            <person name="Li B."/>
            <person name="Bai Z."/>
            <person name="Luis Goicoechea J."/>
            <person name="Liang C."/>
            <person name="Chen C."/>
            <person name="Zhang W."/>
            <person name="Sun S."/>
            <person name="Liao Y."/>
            <person name="Zhang X."/>
            <person name="Yang L."/>
            <person name="Song C."/>
            <person name="Wang M."/>
            <person name="Shi J."/>
            <person name="Liu G."/>
            <person name="Liu J."/>
            <person name="Zhou H."/>
            <person name="Zhou W."/>
            <person name="Yu Q."/>
            <person name="An N."/>
            <person name="Chen Y."/>
            <person name="Cai Q."/>
            <person name="Wang B."/>
            <person name="Liu B."/>
            <person name="Min J."/>
            <person name="Huang Y."/>
            <person name="Wu H."/>
            <person name="Li Z."/>
            <person name="Zhang Y."/>
            <person name="Yin Y."/>
            <person name="Song W."/>
            <person name="Jiang J."/>
            <person name="Jackson S.A."/>
            <person name="Wing R.A."/>
            <person name="Wang J."/>
            <person name="Chen M."/>
        </authorList>
    </citation>
    <scope>NUCLEOTIDE SEQUENCE [LARGE SCALE GENOMIC DNA]</scope>
    <source>
        <strain evidence="1">cv. IRGC 101232</strain>
    </source>
</reference>
<dbReference type="AlphaFoldDB" id="J3N0H0"/>
<accession>J3N0H0</accession>
<evidence type="ECO:0000313" key="1">
    <source>
        <dbReference type="EnsemblPlants" id="OB10G10180.1"/>
    </source>
</evidence>
<dbReference type="EnsemblPlants" id="OB10G10180.1">
    <property type="protein sequence ID" value="OB10G10180.1"/>
    <property type="gene ID" value="OB10G10180"/>
</dbReference>
<dbReference type="HOGENOM" id="CLU_1565265_0_0_1"/>
<name>J3N0H0_ORYBR</name>